<dbReference type="PANTHER" id="PTHR35011">
    <property type="entry name" value="2,3-DIKETO-L-GULONATE TRAP TRANSPORTER SMALL PERMEASE PROTEIN YIAM"/>
    <property type="match status" value="1"/>
</dbReference>
<comment type="subunit">
    <text evidence="9">The complex comprises the extracytoplasmic solute receptor protein and the two transmembrane proteins.</text>
</comment>
<keyword evidence="4 9" id="KW-0997">Cell inner membrane</keyword>
<dbReference type="InterPro" id="IPR007387">
    <property type="entry name" value="TRAP_DctQ"/>
</dbReference>
<gene>
    <name evidence="11" type="ORF">SAMN04488567_1256</name>
</gene>
<evidence type="ECO:0000256" key="3">
    <source>
        <dbReference type="ARBA" id="ARBA00022475"/>
    </source>
</evidence>
<keyword evidence="6 9" id="KW-1133">Transmembrane helix</keyword>
<feature type="transmembrane region" description="Helical" evidence="9">
    <location>
        <begin position="54"/>
        <end position="73"/>
    </location>
</feature>
<dbReference type="AlphaFoldDB" id="A0A1G7BVF4"/>
<feature type="transmembrane region" description="Helical" evidence="9">
    <location>
        <begin position="133"/>
        <end position="152"/>
    </location>
</feature>
<protein>
    <recommendedName>
        <fullName evidence="9">TRAP transporter small permease protein</fullName>
    </recommendedName>
</protein>
<comment type="subcellular location">
    <subcellularLocation>
        <location evidence="1 9">Cell inner membrane</location>
        <topology evidence="1 9">Multi-pass membrane protein</topology>
    </subcellularLocation>
</comment>
<evidence type="ECO:0000256" key="6">
    <source>
        <dbReference type="ARBA" id="ARBA00022989"/>
    </source>
</evidence>
<feature type="transmembrane region" description="Helical" evidence="9">
    <location>
        <begin position="21"/>
        <end position="42"/>
    </location>
</feature>
<feature type="domain" description="Tripartite ATP-independent periplasmic transporters DctQ component" evidence="10">
    <location>
        <begin position="34"/>
        <end position="158"/>
    </location>
</feature>
<dbReference type="Proteomes" id="UP000198922">
    <property type="component" value="Unassembled WGS sequence"/>
</dbReference>
<comment type="function">
    <text evidence="9">Part of the tripartite ATP-independent periplasmic (TRAP) transport system.</text>
</comment>
<proteinExistence type="inferred from homology"/>
<feature type="transmembrane region" description="Helical" evidence="9">
    <location>
        <begin position="93"/>
        <end position="113"/>
    </location>
</feature>
<evidence type="ECO:0000256" key="4">
    <source>
        <dbReference type="ARBA" id="ARBA00022519"/>
    </source>
</evidence>
<name>A0A1G7BVF4_9RHOB</name>
<dbReference type="PANTHER" id="PTHR35011:SF10">
    <property type="entry name" value="TRAP TRANSPORTER SMALL PERMEASE PROTEIN"/>
    <property type="match status" value="1"/>
</dbReference>
<evidence type="ECO:0000313" key="12">
    <source>
        <dbReference type="Proteomes" id="UP000198922"/>
    </source>
</evidence>
<evidence type="ECO:0000256" key="1">
    <source>
        <dbReference type="ARBA" id="ARBA00004429"/>
    </source>
</evidence>
<keyword evidence="7 9" id="KW-0472">Membrane</keyword>
<evidence type="ECO:0000313" key="11">
    <source>
        <dbReference type="EMBL" id="SDE31124.1"/>
    </source>
</evidence>
<dbReference type="GO" id="GO:0005886">
    <property type="term" value="C:plasma membrane"/>
    <property type="evidence" value="ECO:0007669"/>
    <property type="project" value="UniProtKB-SubCell"/>
</dbReference>
<keyword evidence="12" id="KW-1185">Reference proteome</keyword>
<sequence>MPRVAEAARSASLKLNKVVEVTCVALLVLLVLDVWLGVLVRYVIPLPLTFTEELARYLMIWMALLAVSSGIAYREHIGVEFLFAKFPATGRRYLAVGFDLIAFAFFALLFWYGLEFVERGFKRQTMIFDMPKAYPFMGVPLAAALACIQLLLTAIHDFHASEAPERTGDALAGMNSDALAPTEN</sequence>
<dbReference type="Pfam" id="PF04290">
    <property type="entry name" value="DctQ"/>
    <property type="match status" value="1"/>
</dbReference>
<dbReference type="OrthoDB" id="4964541at2"/>
<keyword evidence="3" id="KW-1003">Cell membrane</keyword>
<dbReference type="GO" id="GO:0022857">
    <property type="term" value="F:transmembrane transporter activity"/>
    <property type="evidence" value="ECO:0007669"/>
    <property type="project" value="UniProtKB-UniRule"/>
</dbReference>
<comment type="similarity">
    <text evidence="8 9">Belongs to the TRAP transporter small permease family.</text>
</comment>
<evidence type="ECO:0000256" key="9">
    <source>
        <dbReference type="RuleBase" id="RU369079"/>
    </source>
</evidence>
<dbReference type="RefSeq" id="WP_090110272.1">
    <property type="nucleotide sequence ID" value="NZ_FNAT01000002.1"/>
</dbReference>
<accession>A0A1G7BVF4</accession>
<reference evidence="12" key="1">
    <citation type="submission" date="2016-10" db="EMBL/GenBank/DDBJ databases">
        <authorList>
            <person name="Varghese N."/>
            <person name="Submissions S."/>
        </authorList>
    </citation>
    <scope>NUCLEOTIDE SEQUENCE [LARGE SCALE GENOMIC DNA]</scope>
    <source>
        <strain evidence="12">DSM 21424</strain>
    </source>
</reference>
<dbReference type="EMBL" id="FNAT01000002">
    <property type="protein sequence ID" value="SDE31124.1"/>
    <property type="molecule type" value="Genomic_DNA"/>
</dbReference>
<keyword evidence="5 9" id="KW-0812">Transmembrane</keyword>
<keyword evidence="2 9" id="KW-0813">Transport</keyword>
<dbReference type="GO" id="GO:0015740">
    <property type="term" value="P:C4-dicarboxylate transport"/>
    <property type="evidence" value="ECO:0007669"/>
    <property type="project" value="TreeGrafter"/>
</dbReference>
<evidence type="ECO:0000256" key="7">
    <source>
        <dbReference type="ARBA" id="ARBA00023136"/>
    </source>
</evidence>
<organism evidence="11 12">
    <name type="scientific">Limimaricola pyoseonensis</name>
    <dbReference type="NCBI Taxonomy" id="521013"/>
    <lineage>
        <taxon>Bacteria</taxon>
        <taxon>Pseudomonadati</taxon>
        <taxon>Pseudomonadota</taxon>
        <taxon>Alphaproteobacteria</taxon>
        <taxon>Rhodobacterales</taxon>
        <taxon>Paracoccaceae</taxon>
        <taxon>Limimaricola</taxon>
    </lineage>
</organism>
<evidence type="ECO:0000256" key="2">
    <source>
        <dbReference type="ARBA" id="ARBA00022448"/>
    </source>
</evidence>
<evidence type="ECO:0000259" key="10">
    <source>
        <dbReference type="Pfam" id="PF04290"/>
    </source>
</evidence>
<evidence type="ECO:0000256" key="5">
    <source>
        <dbReference type="ARBA" id="ARBA00022692"/>
    </source>
</evidence>
<dbReference type="STRING" id="521013.SAMN04488567_1256"/>
<dbReference type="InterPro" id="IPR055348">
    <property type="entry name" value="DctQ"/>
</dbReference>
<evidence type="ECO:0000256" key="8">
    <source>
        <dbReference type="ARBA" id="ARBA00038436"/>
    </source>
</evidence>